<evidence type="ECO:0000259" key="2">
    <source>
        <dbReference type="Pfam" id="PF07589"/>
    </source>
</evidence>
<dbReference type="AlphaFoldDB" id="A0A1I0FFM2"/>
<accession>A0A1I0FFM2</accession>
<feature type="domain" description="Ice-binding protein C-terminal" evidence="2">
    <location>
        <begin position="148"/>
        <end position="168"/>
    </location>
</feature>
<dbReference type="NCBIfam" id="TIGR02595">
    <property type="entry name" value="PEP_CTERM"/>
    <property type="match status" value="1"/>
</dbReference>
<dbReference type="Proteomes" id="UP000199308">
    <property type="component" value="Unassembled WGS sequence"/>
</dbReference>
<proteinExistence type="predicted"/>
<dbReference type="Pfam" id="PF07589">
    <property type="entry name" value="PEP-CTERM"/>
    <property type="match status" value="1"/>
</dbReference>
<reference evidence="3 4" key="1">
    <citation type="submission" date="2016-10" db="EMBL/GenBank/DDBJ databases">
        <authorList>
            <person name="de Groot N.N."/>
        </authorList>
    </citation>
    <scope>NUCLEOTIDE SEQUENCE [LARGE SCALE GENOMIC DNA]</scope>
    <source>
        <strain evidence="3 4">DSM 19706</strain>
    </source>
</reference>
<keyword evidence="1" id="KW-0732">Signal</keyword>
<dbReference type="InterPro" id="IPR013424">
    <property type="entry name" value="Ice-binding_C"/>
</dbReference>
<feature type="signal peptide" evidence="1">
    <location>
        <begin position="1"/>
        <end position="23"/>
    </location>
</feature>
<name>A0A1I0FFM2_THASX</name>
<dbReference type="OrthoDB" id="8558695at2"/>
<keyword evidence="4" id="KW-1185">Reference proteome</keyword>
<evidence type="ECO:0000256" key="1">
    <source>
        <dbReference type="SAM" id="SignalP"/>
    </source>
</evidence>
<dbReference type="RefSeq" id="WP_093329985.1">
    <property type="nucleotide sequence ID" value="NZ_AP027363.1"/>
</dbReference>
<evidence type="ECO:0000313" key="3">
    <source>
        <dbReference type="EMBL" id="SET57075.1"/>
    </source>
</evidence>
<organism evidence="3 4">
    <name type="scientific">Thalassotalea agarivorans</name>
    <name type="common">Thalassomonas agarivorans</name>
    <dbReference type="NCBI Taxonomy" id="349064"/>
    <lineage>
        <taxon>Bacteria</taxon>
        <taxon>Pseudomonadati</taxon>
        <taxon>Pseudomonadota</taxon>
        <taxon>Gammaproteobacteria</taxon>
        <taxon>Alteromonadales</taxon>
        <taxon>Colwelliaceae</taxon>
        <taxon>Thalassotalea</taxon>
    </lineage>
</organism>
<sequence length="172" mass="18329">MKLKMLKAVLASLFLSLSSIANAGLITEELDVAIVSGVAVGATGSLSVEFDDDLLSGVGEETLEGTEFTMTLNLLGQIFTNTNDTDYPQYPWLIFSDGVITELDLIISEINRTNPTDINFPGVVSISGGDVRSSDERSVFLVTTTGVPVPEPSTLAIFVLGILGLMSRKLNQ</sequence>
<dbReference type="EMBL" id="FOHK01000009">
    <property type="protein sequence ID" value="SET57075.1"/>
    <property type="molecule type" value="Genomic_DNA"/>
</dbReference>
<feature type="chain" id="PRO_5011686556" evidence="1">
    <location>
        <begin position="24"/>
        <end position="172"/>
    </location>
</feature>
<evidence type="ECO:0000313" key="4">
    <source>
        <dbReference type="Proteomes" id="UP000199308"/>
    </source>
</evidence>
<gene>
    <name evidence="3" type="ORF">SAMN05660429_02117</name>
</gene>
<protein>
    <submittedName>
        <fullName evidence="3">PEP-CTERM protein-sorting domain-containing protein</fullName>
    </submittedName>
</protein>